<evidence type="ECO:0000256" key="1">
    <source>
        <dbReference type="ARBA" id="ARBA00023157"/>
    </source>
</evidence>
<feature type="non-terminal residue" evidence="4">
    <location>
        <position position="186"/>
    </location>
</feature>
<reference evidence="4 5" key="1">
    <citation type="submission" date="2019-09" db="EMBL/GenBank/DDBJ databases">
        <title>Bird 10,000 Genomes (B10K) Project - Family phase.</title>
        <authorList>
            <person name="Zhang G."/>
        </authorList>
    </citation>
    <scope>NUCLEOTIDE SEQUENCE [LARGE SCALE GENOMIC DNA]</scope>
    <source>
        <strain evidence="4">B10K-DU-013-18</strain>
        <tissue evidence="4">Muscle</tissue>
    </source>
</reference>
<dbReference type="PANTHER" id="PTHR11339">
    <property type="entry name" value="EXTRACELLULAR MATRIX GLYCOPROTEIN RELATED"/>
    <property type="match status" value="1"/>
</dbReference>
<evidence type="ECO:0000256" key="2">
    <source>
        <dbReference type="ARBA" id="ARBA00023180"/>
    </source>
</evidence>
<dbReference type="Proteomes" id="UP000566454">
    <property type="component" value="Unassembled WGS sequence"/>
</dbReference>
<dbReference type="GO" id="GO:0005615">
    <property type="term" value="C:extracellular space"/>
    <property type="evidence" value="ECO:0007669"/>
    <property type="project" value="TreeGrafter"/>
</dbReference>
<evidence type="ECO:0000259" key="3">
    <source>
        <dbReference type="PROSITE" id="PS51233"/>
    </source>
</evidence>
<dbReference type="AlphaFoldDB" id="A0A7K5RC43"/>
<keyword evidence="2" id="KW-0325">Glycoprotein</keyword>
<comment type="caution">
    <text evidence="4">The sequence shown here is derived from an EMBL/GenBank/DDBJ whole genome shotgun (WGS) entry which is preliminary data.</text>
</comment>
<keyword evidence="5" id="KW-1185">Reference proteome</keyword>
<proteinExistence type="predicted"/>
<dbReference type="SMART" id="SM00216">
    <property type="entry name" value="VWD"/>
    <property type="match status" value="1"/>
</dbReference>
<dbReference type="InterPro" id="IPR050780">
    <property type="entry name" value="Mucin_vWF_Thrombospondin_sf"/>
</dbReference>
<dbReference type="OrthoDB" id="5945029at2759"/>
<dbReference type="PANTHER" id="PTHR11339:SF407">
    <property type="entry name" value="IGGFC-BINDING PROTEIN"/>
    <property type="match status" value="1"/>
</dbReference>
<organism evidence="4 5">
    <name type="scientific">Prunella himalayana</name>
    <dbReference type="NCBI Taxonomy" id="670356"/>
    <lineage>
        <taxon>Eukaryota</taxon>
        <taxon>Metazoa</taxon>
        <taxon>Chordata</taxon>
        <taxon>Craniata</taxon>
        <taxon>Vertebrata</taxon>
        <taxon>Euteleostomi</taxon>
        <taxon>Archelosauria</taxon>
        <taxon>Archosauria</taxon>
        <taxon>Dinosauria</taxon>
        <taxon>Saurischia</taxon>
        <taxon>Theropoda</taxon>
        <taxon>Coelurosauria</taxon>
        <taxon>Aves</taxon>
        <taxon>Neognathae</taxon>
        <taxon>Neoaves</taxon>
        <taxon>Telluraves</taxon>
        <taxon>Australaves</taxon>
        <taxon>Passeriformes</taxon>
        <taxon>Passeroidea</taxon>
        <taxon>Prunellidae</taxon>
        <taxon>Prunella</taxon>
    </lineage>
</organism>
<protein>
    <submittedName>
        <fullName evidence="4">FCGBP protein</fullName>
    </submittedName>
</protein>
<keyword evidence="1" id="KW-1015">Disulfide bond</keyword>
<evidence type="ECO:0000313" key="5">
    <source>
        <dbReference type="Proteomes" id="UP000566454"/>
    </source>
</evidence>
<dbReference type="PROSITE" id="PS51233">
    <property type="entry name" value="VWFD"/>
    <property type="match status" value="1"/>
</dbReference>
<name>A0A7K5RC43_9PASE</name>
<feature type="non-terminal residue" evidence="4">
    <location>
        <position position="1"/>
    </location>
</feature>
<feature type="domain" description="VWFD" evidence="3">
    <location>
        <begin position="18"/>
        <end position="186"/>
    </location>
</feature>
<evidence type="ECO:0000313" key="4">
    <source>
        <dbReference type="EMBL" id="NWT77293.1"/>
    </source>
</evidence>
<dbReference type="GO" id="GO:0031012">
    <property type="term" value="C:extracellular matrix"/>
    <property type="evidence" value="ECO:0007669"/>
    <property type="project" value="TreeGrafter"/>
</dbReference>
<dbReference type="Pfam" id="PF00094">
    <property type="entry name" value="VWD"/>
    <property type="match status" value="1"/>
</dbReference>
<dbReference type="InterPro" id="IPR001846">
    <property type="entry name" value="VWF_type-D"/>
</dbReference>
<sequence>ERCEMVDGQPECIQETFSTCWFTGRPHCHSFDGETFNFMGTCAYTLTTICNPDPTLPAFSVEVKKEEKENSKVSSISSITIHVDNVTVTAVQSKNGMVRVSKNPHNFPHVPSHGKVCIHQKGKSILIQSYFKLKVLYNWDDRVVIKLPAALSGKVCGMCRKNRDLRDDALPPDGKQAWDIVEFGWS</sequence>
<accession>A0A7K5RC43</accession>
<gene>
    <name evidence="4" type="primary">Fcgbp_4</name>
    <name evidence="4" type="ORF">PRUHIM_R10022</name>
</gene>
<dbReference type="EMBL" id="VYZK01002438">
    <property type="protein sequence ID" value="NWT77293.1"/>
    <property type="molecule type" value="Genomic_DNA"/>
</dbReference>